<feature type="domain" description="Ig-like" evidence="6">
    <location>
        <begin position="425"/>
        <end position="503"/>
    </location>
</feature>
<gene>
    <name evidence="7" type="ORF">PMEA_00035468</name>
</gene>
<evidence type="ECO:0000256" key="5">
    <source>
        <dbReference type="ARBA" id="ARBA00023319"/>
    </source>
</evidence>
<keyword evidence="8" id="KW-1185">Reference proteome</keyword>
<comment type="subcellular location">
    <subcellularLocation>
        <location evidence="1">Membrane</location>
        <topology evidence="1">Single-pass type I membrane protein</topology>
    </subcellularLocation>
</comment>
<evidence type="ECO:0000256" key="4">
    <source>
        <dbReference type="ARBA" id="ARBA00023180"/>
    </source>
</evidence>
<dbReference type="PANTHER" id="PTHR11640:SF31">
    <property type="entry name" value="IRREGULAR CHIASM C-ROUGHEST PROTEIN-RELATED"/>
    <property type="match status" value="1"/>
</dbReference>
<feature type="domain" description="Ig-like" evidence="6">
    <location>
        <begin position="809"/>
        <end position="887"/>
    </location>
</feature>
<dbReference type="Pfam" id="PF13927">
    <property type="entry name" value="Ig_3"/>
    <property type="match status" value="5"/>
</dbReference>
<dbReference type="PROSITE" id="PS50835">
    <property type="entry name" value="IG_LIKE"/>
    <property type="match status" value="7"/>
</dbReference>
<dbReference type="InterPro" id="IPR003599">
    <property type="entry name" value="Ig_sub"/>
</dbReference>
<feature type="domain" description="Ig-like" evidence="6">
    <location>
        <begin position="83"/>
        <end position="161"/>
    </location>
</feature>
<evidence type="ECO:0000256" key="1">
    <source>
        <dbReference type="ARBA" id="ARBA00004479"/>
    </source>
</evidence>
<reference evidence="7 8" key="1">
    <citation type="submission" date="2022-05" db="EMBL/GenBank/DDBJ databases">
        <authorList>
            <consortium name="Genoscope - CEA"/>
            <person name="William W."/>
        </authorList>
    </citation>
    <scope>NUCLEOTIDE SEQUENCE [LARGE SCALE GENOMIC DNA]</scope>
</reference>
<dbReference type="AlphaFoldDB" id="A0AAU9XZD1"/>
<dbReference type="EMBL" id="CALNXJ010000091">
    <property type="protein sequence ID" value="CAH3163244.1"/>
    <property type="molecule type" value="Genomic_DNA"/>
</dbReference>
<keyword evidence="2" id="KW-0472">Membrane</keyword>
<proteinExistence type="predicted"/>
<dbReference type="InterPro" id="IPR051275">
    <property type="entry name" value="Cell_adhesion_signaling"/>
</dbReference>
<dbReference type="InterPro" id="IPR013783">
    <property type="entry name" value="Ig-like_fold"/>
</dbReference>
<dbReference type="GO" id="GO:0050839">
    <property type="term" value="F:cell adhesion molecule binding"/>
    <property type="evidence" value="ECO:0007669"/>
    <property type="project" value="TreeGrafter"/>
</dbReference>
<feature type="domain" description="Ig-like" evidence="6">
    <location>
        <begin position="166"/>
        <end position="252"/>
    </location>
</feature>
<feature type="domain" description="Ig-like" evidence="6">
    <location>
        <begin position="254"/>
        <end position="332"/>
    </location>
</feature>
<dbReference type="InterPro" id="IPR007110">
    <property type="entry name" value="Ig-like_dom"/>
</dbReference>
<dbReference type="SMART" id="SM00409">
    <property type="entry name" value="IG"/>
    <property type="match status" value="9"/>
</dbReference>
<feature type="domain" description="Ig-like" evidence="6">
    <location>
        <begin position="575"/>
        <end position="653"/>
    </location>
</feature>
<protein>
    <recommendedName>
        <fullName evidence="6">Ig-like domain-containing protein</fullName>
    </recommendedName>
</protein>
<comment type="caution">
    <text evidence="7">The sequence shown here is derived from an EMBL/GenBank/DDBJ whole genome shotgun (WGS) entry which is preliminary data.</text>
</comment>
<dbReference type="GO" id="GO:0005911">
    <property type="term" value="C:cell-cell junction"/>
    <property type="evidence" value="ECO:0007669"/>
    <property type="project" value="TreeGrafter"/>
</dbReference>
<evidence type="ECO:0000259" key="6">
    <source>
        <dbReference type="PROSITE" id="PS50835"/>
    </source>
</evidence>
<dbReference type="InterPro" id="IPR003598">
    <property type="entry name" value="Ig_sub2"/>
</dbReference>
<name>A0AAU9XZD1_9CNID</name>
<dbReference type="InterPro" id="IPR036179">
    <property type="entry name" value="Ig-like_dom_sf"/>
</dbReference>
<dbReference type="SMART" id="SM00408">
    <property type="entry name" value="IGc2"/>
    <property type="match status" value="5"/>
</dbReference>
<dbReference type="SUPFAM" id="SSF48726">
    <property type="entry name" value="Immunoglobulin"/>
    <property type="match status" value="7"/>
</dbReference>
<feature type="domain" description="Ig-like" evidence="6">
    <location>
        <begin position="892"/>
        <end position="978"/>
    </location>
</feature>
<sequence length="1049" mass="114231">MSSAMNDKACTGKVISFTCSADANPRVTSYQLFENEKAILNTSASGTWSKTLKIEGVFVYKCVANNSLGSEYSINVPVTVNVPSSITQITQDQNVTEGDNLTLTCNASGMPQPNVSWIKPGGQRQYGHMLEFTNINRSQAGEYKCEASNECLNATETATIDVQYKPENVQLMSSAMNDKACTGKVISFTCSADANPRVTSYQLFENEKAILNTSASGTWSKTLEIEGMFVYKCVANNSLGSEYSINVPVTVNVPSSITQITQDQNVTEGDNLTLTCNASGMPQPNVSWIKPGGQRQYGHMLEFTNINRSQAGEYKCEASNECLNATETATIDVQYKPENVQLMSSAMNDKACTGKVISFNCSADANPRVTSYQLFENEKAILNTSASGTWSKTLKIEGVFVYKCVANNSLGSEYSINVPVTVNVPSSITQITQDQNVTEGDNLTLTCNASGMPQPNVSWIKPGGQRQYGHMLEFTNINRSQAGEYKCEASNECLNATETATIDVQFISFTCSADANPRVTSYQLFENEKAILNTSASGTWSKTLKIEGVFVYKCVANNSLGSEYSINVPVTVNIPSSITQITQDQNVTEGDNLTLTCNASGMPQPNVSWIKPGGQRQYGHMLEFTNINRSQAGEYKCEANKPENVQLMSSAMNDKACTGKVISFTCSADANPRVTSYQLFENEKAILNTSASGKWSKTLEIEGVFVYKCVANNSLGSEYSINNVQLMSSAMNDKACTGKVISFTCSADANPRVTSYQLFENEKAILNTSASGKWSKTLEIEGVFVYKCVANNSLGSEYSINVPVTVNVPSSIIQITQDQNVTEGDNLTLTCNASGMPQPNVSWIKPGGQRQYGHMLEFTNINRSQAGEYKCEASNECLNATETATIDVQYKPENVQLMSSAMNDKACTGKVISFTCSADANPRVTSYQLFENEKAILNTSASGTWIKTLESEGVFVYKCVANNSLGSEYSMNVPLTVNVPSSITQRTHDQNVTEGDNLTLTCNASGIMDTCWSLQTLTGVKLVNTNVKPVMSVAMEQRRQPFMCCIHQE</sequence>
<accession>A0AAU9XZD1</accession>
<dbReference type="GO" id="GO:0098609">
    <property type="term" value="P:cell-cell adhesion"/>
    <property type="evidence" value="ECO:0007669"/>
    <property type="project" value="TreeGrafter"/>
</dbReference>
<evidence type="ECO:0000256" key="2">
    <source>
        <dbReference type="ARBA" id="ARBA00023136"/>
    </source>
</evidence>
<keyword evidence="5" id="KW-0393">Immunoglobulin domain</keyword>
<organism evidence="7 8">
    <name type="scientific">Pocillopora meandrina</name>
    <dbReference type="NCBI Taxonomy" id="46732"/>
    <lineage>
        <taxon>Eukaryota</taxon>
        <taxon>Metazoa</taxon>
        <taxon>Cnidaria</taxon>
        <taxon>Anthozoa</taxon>
        <taxon>Hexacorallia</taxon>
        <taxon>Scleractinia</taxon>
        <taxon>Astrocoeniina</taxon>
        <taxon>Pocilloporidae</taxon>
        <taxon>Pocillopora</taxon>
    </lineage>
</organism>
<evidence type="ECO:0000313" key="7">
    <source>
        <dbReference type="EMBL" id="CAH3163244.1"/>
    </source>
</evidence>
<evidence type="ECO:0000256" key="3">
    <source>
        <dbReference type="ARBA" id="ARBA00023157"/>
    </source>
</evidence>
<dbReference type="Proteomes" id="UP001159428">
    <property type="component" value="Unassembled WGS sequence"/>
</dbReference>
<dbReference type="Pfam" id="PF13895">
    <property type="entry name" value="Ig_2"/>
    <property type="match status" value="2"/>
</dbReference>
<evidence type="ECO:0000313" key="8">
    <source>
        <dbReference type="Proteomes" id="UP001159428"/>
    </source>
</evidence>
<dbReference type="PANTHER" id="PTHR11640">
    <property type="entry name" value="NEPHRIN"/>
    <property type="match status" value="1"/>
</dbReference>
<dbReference type="Gene3D" id="2.60.40.10">
    <property type="entry name" value="Immunoglobulins"/>
    <property type="match status" value="12"/>
</dbReference>
<dbReference type="GO" id="GO:0005886">
    <property type="term" value="C:plasma membrane"/>
    <property type="evidence" value="ECO:0007669"/>
    <property type="project" value="TreeGrafter"/>
</dbReference>
<keyword evidence="4" id="KW-0325">Glycoprotein</keyword>
<keyword evidence="3" id="KW-1015">Disulfide bond</keyword>